<reference evidence="1" key="1">
    <citation type="submission" date="2021-06" db="EMBL/GenBank/DDBJ databases">
        <authorList>
            <person name="Kallberg Y."/>
            <person name="Tangrot J."/>
            <person name="Rosling A."/>
        </authorList>
    </citation>
    <scope>NUCLEOTIDE SEQUENCE</scope>
    <source>
        <strain evidence="1">MA461A</strain>
    </source>
</reference>
<proteinExistence type="predicted"/>
<dbReference type="Proteomes" id="UP000789920">
    <property type="component" value="Unassembled WGS sequence"/>
</dbReference>
<name>A0ACA9RBU3_9GLOM</name>
<comment type="caution">
    <text evidence="1">The sequence shown here is derived from an EMBL/GenBank/DDBJ whole genome shotgun (WGS) entry which is preliminary data.</text>
</comment>
<evidence type="ECO:0000313" key="2">
    <source>
        <dbReference type="Proteomes" id="UP000789920"/>
    </source>
</evidence>
<sequence>RYQQSQYEVLKSDMQRLSKSDTQSNKAYQILHRIRKLNQNVVHILMDLRSDNLPTDRENLLRFISYQCNIAEYPDLEEAYCDKILTPDSR</sequence>
<evidence type="ECO:0000313" key="1">
    <source>
        <dbReference type="EMBL" id="CAG8785517.1"/>
    </source>
</evidence>
<feature type="non-terminal residue" evidence="1">
    <location>
        <position position="1"/>
    </location>
</feature>
<keyword evidence="2" id="KW-1185">Reference proteome</keyword>
<gene>
    <name evidence="1" type="ORF">RPERSI_LOCUS18235</name>
</gene>
<organism evidence="1 2">
    <name type="scientific">Racocetra persica</name>
    <dbReference type="NCBI Taxonomy" id="160502"/>
    <lineage>
        <taxon>Eukaryota</taxon>
        <taxon>Fungi</taxon>
        <taxon>Fungi incertae sedis</taxon>
        <taxon>Mucoromycota</taxon>
        <taxon>Glomeromycotina</taxon>
        <taxon>Glomeromycetes</taxon>
        <taxon>Diversisporales</taxon>
        <taxon>Gigasporaceae</taxon>
        <taxon>Racocetra</taxon>
    </lineage>
</organism>
<protein>
    <submittedName>
        <fullName evidence="1">26041_t:CDS:1</fullName>
    </submittedName>
</protein>
<accession>A0ACA9RBU3</accession>
<dbReference type="EMBL" id="CAJVQC010047987">
    <property type="protein sequence ID" value="CAG8785517.1"/>
    <property type="molecule type" value="Genomic_DNA"/>
</dbReference>